<dbReference type="STRING" id="1307839.L21SP5_00422"/>
<dbReference type="KEGG" id="blq:L21SP5_00422"/>
<dbReference type="Pfam" id="PF05016">
    <property type="entry name" value="ParE_toxin"/>
    <property type="match status" value="1"/>
</dbReference>
<name>A0A0S2HVT6_9BACT</name>
<dbReference type="Gene3D" id="3.30.2310.20">
    <property type="entry name" value="RelE-like"/>
    <property type="match status" value="1"/>
</dbReference>
<evidence type="ECO:0000313" key="3">
    <source>
        <dbReference type="Proteomes" id="UP000064893"/>
    </source>
</evidence>
<dbReference type="EMBL" id="CP013118">
    <property type="protein sequence ID" value="ALO14101.1"/>
    <property type="molecule type" value="Genomic_DNA"/>
</dbReference>
<reference evidence="2 3" key="1">
    <citation type="submission" date="2015-11" db="EMBL/GenBank/DDBJ databases">
        <title>Description and complete genome sequence of a novel strain predominating in hypersaline microbial mats and representing a new family of the Bacteriodetes phylum.</title>
        <authorList>
            <person name="Spring S."/>
            <person name="Bunk B."/>
            <person name="Sproer C."/>
            <person name="Klenk H.-P."/>
        </authorList>
    </citation>
    <scope>NUCLEOTIDE SEQUENCE [LARGE SCALE GENOMIC DNA]</scope>
    <source>
        <strain evidence="2 3">L21-Spi-D4</strain>
    </source>
</reference>
<keyword evidence="1" id="KW-1277">Toxin-antitoxin system</keyword>
<dbReference type="Proteomes" id="UP000064893">
    <property type="component" value="Chromosome"/>
</dbReference>
<dbReference type="InterPro" id="IPR007712">
    <property type="entry name" value="RelE/ParE_toxin"/>
</dbReference>
<dbReference type="InterPro" id="IPR035093">
    <property type="entry name" value="RelE/ParE_toxin_dom_sf"/>
</dbReference>
<proteinExistence type="predicted"/>
<evidence type="ECO:0000256" key="1">
    <source>
        <dbReference type="ARBA" id="ARBA00022649"/>
    </source>
</evidence>
<evidence type="ECO:0000313" key="2">
    <source>
        <dbReference type="EMBL" id="ALO14101.1"/>
    </source>
</evidence>
<keyword evidence="3" id="KW-1185">Reference proteome</keyword>
<dbReference type="OrthoDB" id="516834at2"/>
<dbReference type="AlphaFoldDB" id="A0A0S2HVT6"/>
<gene>
    <name evidence="2" type="primary">parE1_1</name>
    <name evidence="2" type="ORF">L21SP5_00422</name>
</gene>
<dbReference type="RefSeq" id="WP_057951683.1">
    <property type="nucleotide sequence ID" value="NZ_CP013118.1"/>
</dbReference>
<sequence length="97" mass="11346">MTNYKLSNVAKEDLIRIHQFGIKRFGLTQADKYFDTFFDYFEIIADRPFAFESVDYIKHGYRRCVCGSDTIYFKVNDDIVEIMAIVGQQDLDNALNV</sequence>
<accession>A0A0S2HVT6</accession>
<organism evidence="2 3">
    <name type="scientific">Salinivirga cyanobacteriivorans</name>
    <dbReference type="NCBI Taxonomy" id="1307839"/>
    <lineage>
        <taxon>Bacteria</taxon>
        <taxon>Pseudomonadati</taxon>
        <taxon>Bacteroidota</taxon>
        <taxon>Bacteroidia</taxon>
        <taxon>Bacteroidales</taxon>
        <taxon>Salinivirgaceae</taxon>
        <taxon>Salinivirga</taxon>
    </lineage>
</organism>
<protein>
    <submittedName>
        <fullName evidence="2">Toxin ParE1</fullName>
    </submittedName>
</protein>